<dbReference type="Proteomes" id="UP001189624">
    <property type="component" value="Chromosome 7"/>
</dbReference>
<sequence>MSFCLGNLFDIASVSQVPAYERVFLVILLSLSREMALAVCFTYRNSPPYRRIILYTPAEANPLLLKEPS</sequence>
<dbReference type="Gramene" id="rna-AYBTSS11_LOCUS21923">
    <property type="protein sequence ID" value="CAJ1968822.1"/>
    <property type="gene ID" value="gene-AYBTSS11_LOCUS21923"/>
</dbReference>
<dbReference type="EMBL" id="OY731404">
    <property type="protein sequence ID" value="CAJ1968822.1"/>
    <property type="molecule type" value="Genomic_DNA"/>
</dbReference>
<organism evidence="1 2">
    <name type="scientific">Sphenostylis stenocarpa</name>
    <dbReference type="NCBI Taxonomy" id="92480"/>
    <lineage>
        <taxon>Eukaryota</taxon>
        <taxon>Viridiplantae</taxon>
        <taxon>Streptophyta</taxon>
        <taxon>Embryophyta</taxon>
        <taxon>Tracheophyta</taxon>
        <taxon>Spermatophyta</taxon>
        <taxon>Magnoliopsida</taxon>
        <taxon>eudicotyledons</taxon>
        <taxon>Gunneridae</taxon>
        <taxon>Pentapetalae</taxon>
        <taxon>rosids</taxon>
        <taxon>fabids</taxon>
        <taxon>Fabales</taxon>
        <taxon>Fabaceae</taxon>
        <taxon>Papilionoideae</taxon>
        <taxon>50 kb inversion clade</taxon>
        <taxon>NPAAA clade</taxon>
        <taxon>indigoferoid/millettioid clade</taxon>
        <taxon>Phaseoleae</taxon>
        <taxon>Sphenostylis</taxon>
    </lineage>
</organism>
<evidence type="ECO:0000313" key="1">
    <source>
        <dbReference type="EMBL" id="CAJ1968822.1"/>
    </source>
</evidence>
<keyword evidence="2" id="KW-1185">Reference proteome</keyword>
<reference evidence="1" key="1">
    <citation type="submission" date="2023-10" db="EMBL/GenBank/DDBJ databases">
        <authorList>
            <person name="Domelevo Entfellner J.-B."/>
        </authorList>
    </citation>
    <scope>NUCLEOTIDE SEQUENCE</scope>
</reference>
<dbReference type="AlphaFoldDB" id="A0AA86SPG0"/>
<name>A0AA86SPG0_9FABA</name>
<evidence type="ECO:0000313" key="2">
    <source>
        <dbReference type="Proteomes" id="UP001189624"/>
    </source>
</evidence>
<protein>
    <submittedName>
        <fullName evidence="1">Uncharacterized protein</fullName>
    </submittedName>
</protein>
<gene>
    <name evidence="1" type="ORF">AYBTSS11_LOCUS21923</name>
</gene>
<accession>A0AA86SPG0</accession>
<proteinExistence type="predicted"/>